<feature type="signal peptide" evidence="1">
    <location>
        <begin position="1"/>
        <end position="23"/>
    </location>
</feature>
<evidence type="ECO:0000313" key="3">
    <source>
        <dbReference type="EMBL" id="SHG15412.1"/>
    </source>
</evidence>
<dbReference type="RefSeq" id="WP_021660378.1">
    <property type="nucleotide sequence ID" value="NZ_FQVY01000002.1"/>
</dbReference>
<evidence type="ECO:0000256" key="1">
    <source>
        <dbReference type="SAM" id="SignalP"/>
    </source>
</evidence>
<dbReference type="Proteomes" id="UP000184089">
    <property type="component" value="Unassembled WGS sequence"/>
</dbReference>
<dbReference type="EMBL" id="FQVY01000002">
    <property type="protein sequence ID" value="SHG15412.1"/>
    <property type="molecule type" value="Genomic_DNA"/>
</dbReference>
<evidence type="ECO:0008006" key="6">
    <source>
        <dbReference type="Google" id="ProtNLM"/>
    </source>
</evidence>
<comment type="caution">
    <text evidence="3">The sequence shown here is derived from an EMBL/GenBank/DDBJ whole genome shotgun (WGS) entry which is preliminary data.</text>
</comment>
<sequence length="156" mass="17231">MKSIFRKIACLSLAALVALGALTGCGKNSYVSKLNEVTEACNPIVDEFNTALKNFESEEGADQIGDILDRLQTEYKKILEVKAPKGYEDCTEKFQEAADKLDAGIALYKEALATPISDEMTAEERKAYTEKIAQGDDLFKEYQTAYQEGINLVNSK</sequence>
<proteinExistence type="predicted"/>
<reference evidence="4" key="2">
    <citation type="submission" date="2016-11" db="EMBL/GenBank/DDBJ databases">
        <authorList>
            <person name="Jaros S."/>
            <person name="Januszkiewicz K."/>
            <person name="Wedrychowicz H."/>
        </authorList>
    </citation>
    <scope>NUCLEOTIDE SEQUENCE [LARGE SCALE GENOMIC DNA]</scope>
    <source>
        <strain evidence="4">DSM 4029</strain>
    </source>
</reference>
<gene>
    <name evidence="2" type="ORF">GT747_10745</name>
    <name evidence="3" type="ORF">SAMN05444424_1672</name>
</gene>
<organism evidence="3 4">
    <name type="scientific">Bittarella massiliensis</name>
    <name type="common">ex Durand et al. 2017</name>
    <dbReference type="NCBI Taxonomy" id="1720313"/>
    <lineage>
        <taxon>Bacteria</taxon>
        <taxon>Bacillati</taxon>
        <taxon>Bacillota</taxon>
        <taxon>Clostridia</taxon>
        <taxon>Eubacteriales</taxon>
        <taxon>Oscillospiraceae</taxon>
        <taxon>Bittarella (ex Durand et al. 2017)</taxon>
    </lineage>
</organism>
<feature type="chain" id="PRO_5042977107" description="Lipoprotein" evidence="1">
    <location>
        <begin position="24"/>
        <end position="156"/>
    </location>
</feature>
<evidence type="ECO:0000313" key="4">
    <source>
        <dbReference type="Proteomes" id="UP000184089"/>
    </source>
</evidence>
<evidence type="ECO:0000313" key="2">
    <source>
        <dbReference type="EMBL" id="MZL70231.1"/>
    </source>
</evidence>
<keyword evidence="5" id="KW-1185">Reference proteome</keyword>
<keyword evidence="1" id="KW-0732">Signal</keyword>
<reference evidence="2 5" key="3">
    <citation type="journal article" date="2019" name="Nat. Med.">
        <title>A library of human gut bacterial isolates paired with longitudinal multiomics data enables mechanistic microbiome research.</title>
        <authorList>
            <person name="Poyet M."/>
            <person name="Groussin M."/>
            <person name="Gibbons S.M."/>
            <person name="Avila-Pacheco J."/>
            <person name="Jiang X."/>
            <person name="Kearney S.M."/>
            <person name="Perrotta A.R."/>
            <person name="Berdy B."/>
            <person name="Zhao S."/>
            <person name="Lieberman T.D."/>
            <person name="Swanson P.K."/>
            <person name="Smith M."/>
            <person name="Roesemann S."/>
            <person name="Alexander J.E."/>
            <person name="Rich S.A."/>
            <person name="Livny J."/>
            <person name="Vlamakis H."/>
            <person name="Clish C."/>
            <person name="Bullock K."/>
            <person name="Deik A."/>
            <person name="Scott J."/>
            <person name="Pierce K.A."/>
            <person name="Xavier R.J."/>
            <person name="Alm E.J."/>
        </authorList>
    </citation>
    <scope>NUCLEOTIDE SEQUENCE [LARGE SCALE GENOMIC DNA]</scope>
    <source>
        <strain evidence="2 5">BIOML-A2</strain>
    </source>
</reference>
<protein>
    <recommendedName>
        <fullName evidence="6">Lipoprotein</fullName>
    </recommendedName>
</protein>
<evidence type="ECO:0000313" key="5">
    <source>
        <dbReference type="Proteomes" id="UP000474718"/>
    </source>
</evidence>
<dbReference type="PROSITE" id="PS51257">
    <property type="entry name" value="PROKAR_LIPOPROTEIN"/>
    <property type="match status" value="1"/>
</dbReference>
<name>A0AAQ1MEJ0_9FIRM</name>
<reference evidence="3" key="1">
    <citation type="submission" date="2016-11" db="EMBL/GenBank/DDBJ databases">
        <authorList>
            <person name="Varghese N."/>
            <person name="Submissions S."/>
        </authorList>
    </citation>
    <scope>NUCLEOTIDE SEQUENCE</scope>
    <source>
        <strain evidence="3">DSM 4029</strain>
    </source>
</reference>
<dbReference type="AlphaFoldDB" id="A0AAQ1MEJ0"/>
<dbReference type="Proteomes" id="UP000474718">
    <property type="component" value="Unassembled WGS sequence"/>
</dbReference>
<accession>A0AAQ1MEJ0</accession>
<dbReference type="EMBL" id="WWVX01000008">
    <property type="protein sequence ID" value="MZL70231.1"/>
    <property type="molecule type" value="Genomic_DNA"/>
</dbReference>